<dbReference type="Proteomes" id="UP000800038">
    <property type="component" value="Unassembled WGS sequence"/>
</dbReference>
<gene>
    <name evidence="2" type="ORF">EJ02DRAFT_457103</name>
</gene>
<dbReference type="OrthoDB" id="4135672at2759"/>
<name>A0A6A5SPY5_9PLEO</name>
<dbReference type="InterPro" id="IPR046670">
    <property type="entry name" value="DUF6540"/>
</dbReference>
<dbReference type="Pfam" id="PF20174">
    <property type="entry name" value="DUF6540"/>
    <property type="match status" value="1"/>
</dbReference>
<protein>
    <submittedName>
        <fullName evidence="2">Uncharacterized protein</fullName>
    </submittedName>
</protein>
<keyword evidence="3" id="KW-1185">Reference proteome</keyword>
<evidence type="ECO:0000256" key="1">
    <source>
        <dbReference type="SAM" id="MobiDB-lite"/>
    </source>
</evidence>
<feature type="region of interest" description="Disordered" evidence="1">
    <location>
        <begin position="32"/>
        <end position="51"/>
    </location>
</feature>
<feature type="compositionally biased region" description="Basic and acidic residues" evidence="1">
    <location>
        <begin position="41"/>
        <end position="51"/>
    </location>
</feature>
<reference evidence="2" key="1">
    <citation type="journal article" date="2020" name="Stud. Mycol.">
        <title>101 Dothideomycetes genomes: a test case for predicting lifestyles and emergence of pathogens.</title>
        <authorList>
            <person name="Haridas S."/>
            <person name="Albert R."/>
            <person name="Binder M."/>
            <person name="Bloem J."/>
            <person name="Labutti K."/>
            <person name="Salamov A."/>
            <person name="Andreopoulos B."/>
            <person name="Baker S."/>
            <person name="Barry K."/>
            <person name="Bills G."/>
            <person name="Bluhm B."/>
            <person name="Cannon C."/>
            <person name="Castanera R."/>
            <person name="Culley D."/>
            <person name="Daum C."/>
            <person name="Ezra D."/>
            <person name="Gonzalez J."/>
            <person name="Henrissat B."/>
            <person name="Kuo A."/>
            <person name="Liang C."/>
            <person name="Lipzen A."/>
            <person name="Lutzoni F."/>
            <person name="Magnuson J."/>
            <person name="Mondo S."/>
            <person name="Nolan M."/>
            <person name="Ohm R."/>
            <person name="Pangilinan J."/>
            <person name="Park H.-J."/>
            <person name="Ramirez L."/>
            <person name="Alfaro M."/>
            <person name="Sun H."/>
            <person name="Tritt A."/>
            <person name="Yoshinaga Y."/>
            <person name="Zwiers L.-H."/>
            <person name="Turgeon B."/>
            <person name="Goodwin S."/>
            <person name="Spatafora J."/>
            <person name="Crous P."/>
            <person name="Grigoriev I."/>
        </authorList>
    </citation>
    <scope>NUCLEOTIDE SEQUENCE</scope>
    <source>
        <strain evidence="2">CBS 161.51</strain>
    </source>
</reference>
<sequence>MGSETRYHNVIFVETESNGGGRILQVEGSIGDANGMTFSEKTGRKPEESET</sequence>
<organism evidence="2 3">
    <name type="scientific">Clathrospora elynae</name>
    <dbReference type="NCBI Taxonomy" id="706981"/>
    <lineage>
        <taxon>Eukaryota</taxon>
        <taxon>Fungi</taxon>
        <taxon>Dikarya</taxon>
        <taxon>Ascomycota</taxon>
        <taxon>Pezizomycotina</taxon>
        <taxon>Dothideomycetes</taxon>
        <taxon>Pleosporomycetidae</taxon>
        <taxon>Pleosporales</taxon>
        <taxon>Diademaceae</taxon>
        <taxon>Clathrospora</taxon>
    </lineage>
</organism>
<accession>A0A6A5SPY5</accession>
<evidence type="ECO:0000313" key="2">
    <source>
        <dbReference type="EMBL" id="KAF1939247.1"/>
    </source>
</evidence>
<evidence type="ECO:0000313" key="3">
    <source>
        <dbReference type="Proteomes" id="UP000800038"/>
    </source>
</evidence>
<dbReference type="EMBL" id="ML976085">
    <property type="protein sequence ID" value="KAF1939247.1"/>
    <property type="molecule type" value="Genomic_DNA"/>
</dbReference>
<dbReference type="AlphaFoldDB" id="A0A6A5SPY5"/>
<proteinExistence type="predicted"/>